<protein>
    <recommendedName>
        <fullName evidence="2">histidine kinase</fullName>
        <ecNumber evidence="2">2.7.13.3</ecNumber>
    </recommendedName>
</protein>
<evidence type="ECO:0000256" key="6">
    <source>
        <dbReference type="ARBA" id="ARBA00022777"/>
    </source>
</evidence>
<evidence type="ECO:0000313" key="12">
    <source>
        <dbReference type="Proteomes" id="UP000617734"/>
    </source>
</evidence>
<feature type="domain" description="Histidine kinase" evidence="10">
    <location>
        <begin position="307"/>
        <end position="422"/>
    </location>
</feature>
<feature type="compositionally biased region" description="Low complexity" evidence="9">
    <location>
        <begin position="637"/>
        <end position="656"/>
    </location>
</feature>
<feature type="compositionally biased region" description="Low complexity" evidence="9">
    <location>
        <begin position="461"/>
        <end position="477"/>
    </location>
</feature>
<feature type="compositionally biased region" description="Basic and acidic residues" evidence="9">
    <location>
        <begin position="564"/>
        <end position="595"/>
    </location>
</feature>
<dbReference type="GO" id="GO:0005886">
    <property type="term" value="C:plasma membrane"/>
    <property type="evidence" value="ECO:0007669"/>
    <property type="project" value="TreeGrafter"/>
</dbReference>
<reference evidence="11" key="1">
    <citation type="journal article" date="2014" name="Int. J. Syst. Evol. Microbiol.">
        <title>Complete genome sequence of Corynebacterium casei LMG S-19264T (=DSM 44701T), isolated from a smear-ripened cheese.</title>
        <authorList>
            <consortium name="US DOE Joint Genome Institute (JGI-PGF)"/>
            <person name="Walter F."/>
            <person name="Albersmeier A."/>
            <person name="Kalinowski J."/>
            <person name="Ruckert C."/>
        </authorList>
    </citation>
    <scope>NUCLEOTIDE SEQUENCE</scope>
    <source>
        <strain evidence="11">JCM 4646</strain>
    </source>
</reference>
<comment type="catalytic activity">
    <reaction evidence="1">
        <text>ATP + protein L-histidine = ADP + protein N-phospho-L-histidine.</text>
        <dbReference type="EC" id="2.7.13.3"/>
    </reaction>
</comment>
<dbReference type="InterPro" id="IPR005467">
    <property type="entry name" value="His_kinase_dom"/>
</dbReference>
<evidence type="ECO:0000256" key="7">
    <source>
        <dbReference type="ARBA" id="ARBA00022989"/>
    </source>
</evidence>
<feature type="compositionally biased region" description="Low complexity" evidence="9">
    <location>
        <begin position="528"/>
        <end position="552"/>
    </location>
</feature>
<keyword evidence="3" id="KW-0597">Phosphoprotein</keyword>
<sequence length="810" mass="85304">MTERRRPGGALSGPADEGTARTGSAQAGAPMPGRFPRPLACCLAVLSLSGCGAVTDGSAVPALWGAGAAVVLAGGSAYVARRATARPLLRARDQAERNLDALMQERHGLTAERETQDRRLHAYAGERQQLLHEREQLLRTLDELTRQSEETAERQAGTDALVTELSAERDVLTAARDALVLERDALAKERDELEGSVDSTFVNLAMRTLTLVERQLVLIEALEGREADPAQLESLFRLDHLATRMRRNSENMLLLAGLENSHRSRKTVTLLDVARAAVSEIERYERVKLGFLASIRLSGAVADDTSHLVAELLENATAFSPPQDQVEVGGWLLDNGELMISVVDRGIGLPGERLRALNEQLSEPSEPGSDRRDALLAGALTGRSMGLFVVARLARRHGIRVQLRENAQGGGITAMVMLPREALQQDAVTNTDLDDQRRAERTVSSAAESARIQAEALAAAQARPAVPAPRPEAVVPGGEPPVLPRRKPANQTPPTAPAPAATAPAAAAPAAPAAAADAAAAGHGPQDVATTPPAAVEQPAEQPAEQPVAQPVEQPPADPSSPVRPDEQAARHGRADERIPEQPRDGARAPERGTLPDDAPVTSLGLPRRIPRGNGLPGTGETPTSGLRRLAVEESTPARTAPPAADGGRPAAGQQPVTGQPVAEQHAPARSGVSPEELRRRLGVFQGGLRRAARDSALAAPAAAHPEQAPTTPPTGDRPTEHRPDGERPTGDRPDENPPTGDRPDEDRITENRPTTTGPSTAAPTTTGPTTPPTTAPPTTIRPAVPPLTDPSAAPAAERPQDPAAEGDNR</sequence>
<dbReference type="Gene3D" id="3.30.565.10">
    <property type="entry name" value="Histidine kinase-like ATPase, C-terminal domain"/>
    <property type="match status" value="1"/>
</dbReference>
<evidence type="ECO:0000256" key="8">
    <source>
        <dbReference type="SAM" id="Coils"/>
    </source>
</evidence>
<dbReference type="EC" id="2.7.13.3" evidence="2"/>
<name>A0A919FHX6_9ACTN</name>
<feature type="compositionally biased region" description="Basic and acidic residues" evidence="9">
    <location>
        <begin position="718"/>
        <end position="751"/>
    </location>
</feature>
<feature type="compositionally biased region" description="Low complexity" evidence="9">
    <location>
        <begin position="754"/>
        <end position="769"/>
    </location>
</feature>
<reference evidence="11" key="2">
    <citation type="submission" date="2020-09" db="EMBL/GenBank/DDBJ databases">
        <authorList>
            <person name="Sun Q."/>
            <person name="Ohkuma M."/>
        </authorList>
    </citation>
    <scope>NUCLEOTIDE SEQUENCE</scope>
    <source>
        <strain evidence="11">JCM 4646</strain>
    </source>
</reference>
<keyword evidence="7" id="KW-0472">Membrane</keyword>
<feature type="region of interest" description="Disordered" evidence="9">
    <location>
        <begin position="461"/>
        <end position="810"/>
    </location>
</feature>
<dbReference type="GO" id="GO:0000160">
    <property type="term" value="P:phosphorelay signal transduction system"/>
    <property type="evidence" value="ECO:0007669"/>
    <property type="project" value="TreeGrafter"/>
</dbReference>
<feature type="compositionally biased region" description="Low complexity" evidence="9">
    <location>
        <begin position="695"/>
        <end position="710"/>
    </location>
</feature>
<dbReference type="PANTHER" id="PTHR45436:SF5">
    <property type="entry name" value="SENSOR HISTIDINE KINASE TRCS"/>
    <property type="match status" value="1"/>
</dbReference>
<dbReference type="PANTHER" id="PTHR45436">
    <property type="entry name" value="SENSOR HISTIDINE KINASE YKOH"/>
    <property type="match status" value="1"/>
</dbReference>
<dbReference type="SMART" id="SM00387">
    <property type="entry name" value="HATPase_c"/>
    <property type="match status" value="1"/>
</dbReference>
<dbReference type="InterPro" id="IPR003594">
    <property type="entry name" value="HATPase_dom"/>
</dbReference>
<gene>
    <name evidence="11" type="ORF">GCM10018781_19330</name>
</gene>
<dbReference type="PROSITE" id="PS50109">
    <property type="entry name" value="HIS_KIN"/>
    <property type="match status" value="1"/>
</dbReference>
<dbReference type="SUPFAM" id="SSF55874">
    <property type="entry name" value="ATPase domain of HSP90 chaperone/DNA topoisomerase II/histidine kinase"/>
    <property type="match status" value="1"/>
</dbReference>
<keyword evidence="6" id="KW-0418">Kinase</keyword>
<dbReference type="Proteomes" id="UP000617734">
    <property type="component" value="Unassembled WGS sequence"/>
</dbReference>
<feature type="region of interest" description="Disordered" evidence="9">
    <location>
        <begin position="427"/>
        <end position="447"/>
    </location>
</feature>
<dbReference type="Pfam" id="PF02518">
    <property type="entry name" value="HATPase_c"/>
    <property type="match status" value="1"/>
</dbReference>
<dbReference type="GeneID" id="95358416"/>
<feature type="coiled-coil region" evidence="8">
    <location>
        <begin position="85"/>
        <end position="196"/>
    </location>
</feature>
<dbReference type="AlphaFoldDB" id="A0A919FHX6"/>
<evidence type="ECO:0000259" key="10">
    <source>
        <dbReference type="PROSITE" id="PS50109"/>
    </source>
</evidence>
<evidence type="ECO:0000256" key="5">
    <source>
        <dbReference type="ARBA" id="ARBA00022692"/>
    </source>
</evidence>
<dbReference type="RefSeq" id="WP_229927288.1">
    <property type="nucleotide sequence ID" value="NZ_BNBO01000007.1"/>
</dbReference>
<evidence type="ECO:0000256" key="9">
    <source>
        <dbReference type="SAM" id="MobiDB-lite"/>
    </source>
</evidence>
<keyword evidence="5" id="KW-0812">Transmembrane</keyword>
<dbReference type="InterPro" id="IPR050428">
    <property type="entry name" value="TCS_sensor_his_kinase"/>
</dbReference>
<evidence type="ECO:0000313" key="11">
    <source>
        <dbReference type="EMBL" id="GHH66070.1"/>
    </source>
</evidence>
<keyword evidence="12" id="KW-1185">Reference proteome</keyword>
<keyword evidence="7" id="KW-1133">Transmembrane helix</keyword>
<keyword evidence="8" id="KW-0175">Coiled coil</keyword>
<organism evidence="11 12">
    <name type="scientific">Kitasatospora indigofera</name>
    <dbReference type="NCBI Taxonomy" id="67307"/>
    <lineage>
        <taxon>Bacteria</taxon>
        <taxon>Bacillati</taxon>
        <taxon>Actinomycetota</taxon>
        <taxon>Actinomycetes</taxon>
        <taxon>Kitasatosporales</taxon>
        <taxon>Streptomycetaceae</taxon>
        <taxon>Kitasatospora</taxon>
    </lineage>
</organism>
<dbReference type="EMBL" id="BNBO01000007">
    <property type="protein sequence ID" value="GHH66070.1"/>
    <property type="molecule type" value="Genomic_DNA"/>
</dbReference>
<dbReference type="InterPro" id="IPR036890">
    <property type="entry name" value="HATPase_C_sf"/>
</dbReference>
<accession>A0A919FHX6</accession>
<proteinExistence type="predicted"/>
<feature type="region of interest" description="Disordered" evidence="9">
    <location>
        <begin position="1"/>
        <end position="31"/>
    </location>
</feature>
<evidence type="ECO:0000256" key="2">
    <source>
        <dbReference type="ARBA" id="ARBA00012438"/>
    </source>
</evidence>
<evidence type="ECO:0000256" key="3">
    <source>
        <dbReference type="ARBA" id="ARBA00022553"/>
    </source>
</evidence>
<feature type="compositionally biased region" description="Low complexity" evidence="9">
    <location>
        <begin position="498"/>
        <end position="521"/>
    </location>
</feature>
<evidence type="ECO:0000256" key="4">
    <source>
        <dbReference type="ARBA" id="ARBA00022679"/>
    </source>
</evidence>
<evidence type="ECO:0000256" key="1">
    <source>
        <dbReference type="ARBA" id="ARBA00000085"/>
    </source>
</evidence>
<keyword evidence="4" id="KW-0808">Transferase</keyword>
<comment type="caution">
    <text evidence="11">The sequence shown here is derived from an EMBL/GenBank/DDBJ whole genome shotgun (WGS) entry which is preliminary data.</text>
</comment>
<dbReference type="GO" id="GO:0004673">
    <property type="term" value="F:protein histidine kinase activity"/>
    <property type="evidence" value="ECO:0007669"/>
    <property type="project" value="UniProtKB-EC"/>
</dbReference>